<comment type="caution">
    <text evidence="6">The sequence shown here is derived from an EMBL/GenBank/DDBJ whole genome shotgun (WGS) entry which is preliminary data.</text>
</comment>
<dbReference type="GO" id="GO:0020037">
    <property type="term" value="F:heme binding"/>
    <property type="evidence" value="ECO:0007669"/>
    <property type="project" value="InterPro"/>
</dbReference>
<dbReference type="Gene3D" id="1.10.760.10">
    <property type="entry name" value="Cytochrome c-like domain"/>
    <property type="match status" value="1"/>
</dbReference>
<evidence type="ECO:0000259" key="5">
    <source>
        <dbReference type="PROSITE" id="PS51007"/>
    </source>
</evidence>
<evidence type="ECO:0000313" key="6">
    <source>
        <dbReference type="EMBL" id="MBS0126874.1"/>
    </source>
</evidence>
<dbReference type="EMBL" id="JAGTUU010000015">
    <property type="protein sequence ID" value="MBS0126874.1"/>
    <property type="molecule type" value="Genomic_DNA"/>
</dbReference>
<proteinExistence type="predicted"/>
<dbReference type="PROSITE" id="PS51007">
    <property type="entry name" value="CYTC"/>
    <property type="match status" value="1"/>
</dbReference>
<keyword evidence="3 4" id="KW-0408">Iron</keyword>
<dbReference type="SUPFAM" id="SSF46626">
    <property type="entry name" value="Cytochrome c"/>
    <property type="match status" value="1"/>
</dbReference>
<dbReference type="Pfam" id="PF06537">
    <property type="entry name" value="DHOR"/>
    <property type="match status" value="1"/>
</dbReference>
<dbReference type="GO" id="GO:0004130">
    <property type="term" value="F:cytochrome-c peroxidase activity"/>
    <property type="evidence" value="ECO:0007669"/>
    <property type="project" value="TreeGrafter"/>
</dbReference>
<keyword evidence="7" id="KW-1185">Reference proteome</keyword>
<dbReference type="RefSeq" id="WP_212538833.1">
    <property type="nucleotide sequence ID" value="NZ_JAGTUU010000015.1"/>
</dbReference>
<dbReference type="PANTHER" id="PTHR30600:SF4">
    <property type="entry name" value="CYTOCHROME C DOMAIN-CONTAINING PROTEIN"/>
    <property type="match status" value="1"/>
</dbReference>
<dbReference type="InterPro" id="IPR010538">
    <property type="entry name" value="DHOR"/>
</dbReference>
<accession>A0A8J8BAG3</accession>
<protein>
    <recommendedName>
        <fullName evidence="5">Cytochrome c domain-containing protein</fullName>
    </recommendedName>
</protein>
<dbReference type="InterPro" id="IPR036909">
    <property type="entry name" value="Cyt_c-like_dom_sf"/>
</dbReference>
<keyword evidence="1 4" id="KW-0349">Heme</keyword>
<feature type="domain" description="Cytochrome c" evidence="5">
    <location>
        <begin position="347"/>
        <end position="607"/>
    </location>
</feature>
<dbReference type="GO" id="GO:0046872">
    <property type="term" value="F:metal ion binding"/>
    <property type="evidence" value="ECO:0007669"/>
    <property type="project" value="UniProtKB-KW"/>
</dbReference>
<evidence type="ECO:0000313" key="7">
    <source>
        <dbReference type="Proteomes" id="UP000681356"/>
    </source>
</evidence>
<dbReference type="Proteomes" id="UP000681356">
    <property type="component" value="Unassembled WGS sequence"/>
</dbReference>
<dbReference type="InterPro" id="IPR051395">
    <property type="entry name" value="Cytochrome_c_Peroxidase/MauG"/>
</dbReference>
<dbReference type="PANTHER" id="PTHR30600">
    <property type="entry name" value="CYTOCHROME C PEROXIDASE-RELATED"/>
    <property type="match status" value="1"/>
</dbReference>
<name>A0A8J8BAG3_9RHOB</name>
<gene>
    <name evidence="6" type="ORF">KB874_22625</name>
</gene>
<evidence type="ECO:0000256" key="1">
    <source>
        <dbReference type="ARBA" id="ARBA00022617"/>
    </source>
</evidence>
<evidence type="ECO:0000256" key="2">
    <source>
        <dbReference type="ARBA" id="ARBA00022723"/>
    </source>
</evidence>
<evidence type="ECO:0000256" key="4">
    <source>
        <dbReference type="PROSITE-ProRule" id="PRU00433"/>
    </source>
</evidence>
<dbReference type="InterPro" id="IPR009056">
    <property type="entry name" value="Cyt_c-like_dom"/>
</dbReference>
<sequence length="615" mass="64526">MKPLFPPSRDTRRSCGTSAAVILGLVAGVLAVPAAAQDNAFAPELRIDQDALLSGDYPLSKVLESGQQYFNVPFTPAGADASGDGLGEGHGGPRSFQRHAFWPYPWPAPMTDLAMTDAELNYLYEFPFVKLNGLGATSCFDCHSSIGTYTPPNQSGPGMVRKPGTPGGAGGFSTNAFVNSEYPARAVMLVRNPPHIFGTGYTNALGIEMTTDLRAQAEVARLVAQNTPGTAQSIALMSKGVDFGTFSTTYDASAQTFADDTSAVSGVSGDLVIRPFQWKGIASSVRHFVRDALDFHFSLQAVEKVDSVDCDLDGKSAEVSVGSVSALTAYVAMTRPPTQEIPTGQEMAVANGEAIFKGSAASVVALNPPAGAEAMCATCHVPKMPLDKATLTIFTPPDAGVTAESQCPDETASLINALPPDVPVESLVVFEALFPQVVSDARVQAALGAAGATPASVWQAMEPVLDMLEVGDLLAAGNYQIDLSVAEDPSLLPHLFPRLAANADGSVDVPLYSDLRQHNMGAALQDPASQGSDVAGIAIAPPIFVTRVLWGVGDSGPWMHDGRARTLTEAILLHRSEGSEASDVINVFSQLQAPDQADLIAFLESLRLPLPQTAQ</sequence>
<keyword evidence="2 4" id="KW-0479">Metal-binding</keyword>
<dbReference type="AlphaFoldDB" id="A0A8J8BAG3"/>
<organism evidence="6 7">
    <name type="scientific">Thetidibacter halocola</name>
    <dbReference type="NCBI Taxonomy" id="2827239"/>
    <lineage>
        <taxon>Bacteria</taxon>
        <taxon>Pseudomonadati</taxon>
        <taxon>Pseudomonadota</taxon>
        <taxon>Alphaproteobacteria</taxon>
        <taxon>Rhodobacterales</taxon>
        <taxon>Roseobacteraceae</taxon>
        <taxon>Thetidibacter</taxon>
    </lineage>
</organism>
<evidence type="ECO:0000256" key="3">
    <source>
        <dbReference type="ARBA" id="ARBA00023004"/>
    </source>
</evidence>
<dbReference type="GO" id="GO:0009055">
    <property type="term" value="F:electron transfer activity"/>
    <property type="evidence" value="ECO:0007669"/>
    <property type="project" value="InterPro"/>
</dbReference>
<reference evidence="6" key="1">
    <citation type="submission" date="2021-04" db="EMBL/GenBank/DDBJ databases">
        <authorList>
            <person name="Yoon J."/>
        </authorList>
    </citation>
    <scope>NUCLEOTIDE SEQUENCE</scope>
    <source>
        <strain evidence="6">KMU-90</strain>
    </source>
</reference>